<dbReference type="STRING" id="83449.BON30_47375"/>
<dbReference type="Pfam" id="PF04055">
    <property type="entry name" value="Radical_SAM"/>
    <property type="match status" value="1"/>
</dbReference>
<dbReference type="Pfam" id="PF13186">
    <property type="entry name" value="SPASM"/>
    <property type="match status" value="1"/>
</dbReference>
<evidence type="ECO:0000256" key="1">
    <source>
        <dbReference type="ARBA" id="ARBA00001966"/>
    </source>
</evidence>
<dbReference type="GO" id="GO:0051539">
    <property type="term" value="F:4 iron, 4 sulfur cluster binding"/>
    <property type="evidence" value="ECO:0007669"/>
    <property type="project" value="UniProtKB-KW"/>
</dbReference>
<dbReference type="CDD" id="cd21120">
    <property type="entry name" value="SPASM_anSME"/>
    <property type="match status" value="1"/>
</dbReference>
<dbReference type="InterPro" id="IPR023867">
    <property type="entry name" value="Sulphatase_maturase_rSAM"/>
</dbReference>
<dbReference type="InterPro" id="IPR023885">
    <property type="entry name" value="4Fe4S-binding_SPASM_dom"/>
</dbReference>
<dbReference type="PANTHER" id="PTHR43273">
    <property type="entry name" value="ANAEROBIC SULFATASE-MATURATING ENZYME HOMOLOG ASLB-RELATED"/>
    <property type="match status" value="1"/>
</dbReference>
<dbReference type="SFLD" id="SFLDG01386">
    <property type="entry name" value="main_SPASM_domain-containing"/>
    <property type="match status" value="1"/>
</dbReference>
<dbReference type="EMBL" id="MPIN01000030">
    <property type="protein sequence ID" value="OJH33669.1"/>
    <property type="molecule type" value="Genomic_DNA"/>
</dbReference>
<gene>
    <name evidence="9" type="ORF">BON30_47375</name>
</gene>
<dbReference type="InterPro" id="IPR058240">
    <property type="entry name" value="rSAM_sf"/>
</dbReference>
<dbReference type="InterPro" id="IPR047207">
    <property type="entry name" value="SPASM_anSME"/>
</dbReference>
<evidence type="ECO:0000313" key="10">
    <source>
        <dbReference type="Proteomes" id="UP000182229"/>
    </source>
</evidence>
<keyword evidence="6" id="KW-0411">Iron-sulfur</keyword>
<evidence type="ECO:0000256" key="4">
    <source>
        <dbReference type="ARBA" id="ARBA00022723"/>
    </source>
</evidence>
<dbReference type="Pfam" id="PF02810">
    <property type="entry name" value="SEC-C"/>
    <property type="match status" value="1"/>
</dbReference>
<dbReference type="SFLD" id="SFLDG01384">
    <property type="entry name" value="thioether_bond_formation_requi"/>
    <property type="match status" value="1"/>
</dbReference>
<keyword evidence="2" id="KW-0004">4Fe-4S</keyword>
<dbReference type="NCBIfam" id="TIGR03942">
    <property type="entry name" value="sulfatase_rSAM"/>
    <property type="match status" value="1"/>
</dbReference>
<evidence type="ECO:0000259" key="8">
    <source>
        <dbReference type="PROSITE" id="PS51918"/>
    </source>
</evidence>
<evidence type="ECO:0000256" key="6">
    <source>
        <dbReference type="ARBA" id="ARBA00023014"/>
    </source>
</evidence>
<dbReference type="SFLD" id="SFLDF00285">
    <property type="entry name" value="anaerobic_Ser-type_sulfatase-m"/>
    <property type="match status" value="1"/>
</dbReference>
<comment type="similarity">
    <text evidence="7">Belongs to the radical SAM superfamily. Anaerobic sulfatase-maturating enzyme family.</text>
</comment>
<dbReference type="OrthoDB" id="9782387at2"/>
<dbReference type="InterPro" id="IPR007197">
    <property type="entry name" value="rSAM"/>
</dbReference>
<keyword evidence="5" id="KW-0408">Iron</keyword>
<keyword evidence="4" id="KW-0479">Metal-binding</keyword>
<protein>
    <submittedName>
        <fullName evidence="9">Anaerobic sulfatase maturase</fullName>
    </submittedName>
</protein>
<sequence length="448" mass="50757">MPDVTPQAPPAFHLLAKPTGAVCNLDCKYCFFLSKDRLYPGSDFRMSDAVLERYIQQLLESHRTPEVTVAWQGGEPTLMGLDFFERSIEYVDKHRRPGQQVMYTLQTNGTRLDDAWCEFFKKHGFLIGLSVDGPRELHDAYRVNKGGAGTFDQVMRGAALLKKHGVDFNVLCTVHAANADHPLEVYRFFRDELGARHLQFIPIVERVTEQLLPVANQGWGERPGGERPLYTQAGNRVTDRSVKPEQYGRFLCILFEEWVRRDIGTVYVQMFDATLGAYVGQYSLCIFSPTCGNALALEHNGDLYACDHYVEPDYLLGNIQEKSLVEMVASDKQRRFGGDKQETLPRYCRECPVRFACNGGCPRERFLTTPGGEPGLNYLCAGYKLFFTHVDRPMRLMAGLLERDRAPSELMRLYAQEDAERSREAFSKAGRNDPCPCGSGSKFKRCHG</sequence>
<dbReference type="SUPFAM" id="SSF102114">
    <property type="entry name" value="Radical SAM enzymes"/>
    <property type="match status" value="1"/>
</dbReference>
<dbReference type="Proteomes" id="UP000182229">
    <property type="component" value="Unassembled WGS sequence"/>
</dbReference>
<dbReference type="SUPFAM" id="SSF103642">
    <property type="entry name" value="Sec-C motif"/>
    <property type="match status" value="1"/>
</dbReference>
<dbReference type="SFLD" id="SFLDG01067">
    <property type="entry name" value="SPASM/twitch_domain_containing"/>
    <property type="match status" value="1"/>
</dbReference>
<evidence type="ECO:0000313" key="9">
    <source>
        <dbReference type="EMBL" id="OJH33669.1"/>
    </source>
</evidence>
<dbReference type="Gene3D" id="3.20.20.70">
    <property type="entry name" value="Aldolase class I"/>
    <property type="match status" value="1"/>
</dbReference>
<name>A0A1L9AUI7_9BACT</name>
<evidence type="ECO:0000256" key="2">
    <source>
        <dbReference type="ARBA" id="ARBA00022485"/>
    </source>
</evidence>
<dbReference type="InterPro" id="IPR013785">
    <property type="entry name" value="Aldolase_TIM"/>
</dbReference>
<evidence type="ECO:0000256" key="5">
    <source>
        <dbReference type="ARBA" id="ARBA00023004"/>
    </source>
</evidence>
<keyword evidence="3" id="KW-0949">S-adenosyl-L-methionine</keyword>
<reference evidence="10" key="1">
    <citation type="submission" date="2016-11" db="EMBL/GenBank/DDBJ databases">
        <authorList>
            <person name="Shukria A."/>
            <person name="Stevens D.C."/>
        </authorList>
    </citation>
    <scope>NUCLEOTIDE SEQUENCE [LARGE SCALE GENOMIC DNA]</scope>
    <source>
        <strain evidence="10">Cbfe23</strain>
    </source>
</reference>
<dbReference type="PROSITE" id="PS51918">
    <property type="entry name" value="RADICAL_SAM"/>
    <property type="match status" value="1"/>
</dbReference>
<keyword evidence="10" id="KW-1185">Reference proteome</keyword>
<dbReference type="SFLD" id="SFLDG01072">
    <property type="entry name" value="dehydrogenase_like"/>
    <property type="match status" value="1"/>
</dbReference>
<dbReference type="Gene3D" id="3.10.450.50">
    <property type="match status" value="1"/>
</dbReference>
<proteinExistence type="inferred from homology"/>
<dbReference type="SFLD" id="SFLDS00029">
    <property type="entry name" value="Radical_SAM"/>
    <property type="match status" value="1"/>
</dbReference>
<feature type="domain" description="Radical SAM core" evidence="8">
    <location>
        <begin position="6"/>
        <end position="260"/>
    </location>
</feature>
<comment type="cofactor">
    <cofactor evidence="1">
        <name>[4Fe-4S] cluster</name>
        <dbReference type="ChEBI" id="CHEBI:49883"/>
    </cofactor>
</comment>
<dbReference type="GO" id="GO:0046872">
    <property type="term" value="F:metal ion binding"/>
    <property type="evidence" value="ECO:0007669"/>
    <property type="project" value="UniProtKB-KW"/>
</dbReference>
<dbReference type="InterPro" id="IPR034491">
    <property type="entry name" value="Anaerob_Ser_sulfatase-maturase"/>
</dbReference>
<dbReference type="GO" id="GO:0016491">
    <property type="term" value="F:oxidoreductase activity"/>
    <property type="evidence" value="ECO:0007669"/>
    <property type="project" value="InterPro"/>
</dbReference>
<evidence type="ECO:0000256" key="3">
    <source>
        <dbReference type="ARBA" id="ARBA00022691"/>
    </source>
</evidence>
<comment type="caution">
    <text evidence="9">The sequence shown here is derived from an EMBL/GenBank/DDBJ whole genome shotgun (WGS) entry which is preliminary data.</text>
</comment>
<dbReference type="PANTHER" id="PTHR43273:SF3">
    <property type="entry name" value="ANAEROBIC SULFATASE-MATURATING ENZYME HOMOLOG ASLB-RELATED"/>
    <property type="match status" value="1"/>
</dbReference>
<accession>A0A1L9AUI7</accession>
<organism evidence="9 10">
    <name type="scientific">Cystobacter ferrugineus</name>
    <dbReference type="NCBI Taxonomy" id="83449"/>
    <lineage>
        <taxon>Bacteria</taxon>
        <taxon>Pseudomonadati</taxon>
        <taxon>Myxococcota</taxon>
        <taxon>Myxococcia</taxon>
        <taxon>Myxococcales</taxon>
        <taxon>Cystobacterineae</taxon>
        <taxon>Archangiaceae</taxon>
        <taxon>Cystobacter</taxon>
    </lineage>
</organism>
<dbReference type="RefSeq" id="WP_071905266.1">
    <property type="nucleotide sequence ID" value="NZ_MPIN01000030.1"/>
</dbReference>
<evidence type="ECO:0000256" key="7">
    <source>
        <dbReference type="ARBA" id="ARBA00023601"/>
    </source>
</evidence>
<dbReference type="InterPro" id="IPR004027">
    <property type="entry name" value="SEC_C_motif"/>
</dbReference>
<dbReference type="NCBIfam" id="TIGR04085">
    <property type="entry name" value="rSAM_more_4Fe4S"/>
    <property type="match status" value="1"/>
</dbReference>
<reference evidence="9 10" key="2">
    <citation type="submission" date="2016-12" db="EMBL/GenBank/DDBJ databases">
        <title>Draft Genome Sequence of Cystobacter ferrugineus Strain Cbfe23.</title>
        <authorList>
            <person name="Akbar S."/>
            <person name="Dowd S.E."/>
            <person name="Stevens D.C."/>
        </authorList>
    </citation>
    <scope>NUCLEOTIDE SEQUENCE [LARGE SCALE GENOMIC DNA]</scope>
    <source>
        <strain evidence="9 10">Cbfe23</strain>
    </source>
</reference>
<dbReference type="CDD" id="cd01335">
    <property type="entry name" value="Radical_SAM"/>
    <property type="match status" value="1"/>
</dbReference>
<dbReference type="AlphaFoldDB" id="A0A1L9AUI7"/>